<comment type="caution">
    <text evidence="1">The sequence shown here is derived from an EMBL/GenBank/DDBJ whole genome shotgun (WGS) entry which is preliminary data.</text>
</comment>
<gene>
    <name evidence="1" type="ORF">IHE45_19G161800</name>
</gene>
<name>A0ACB7U3B4_DIOAL</name>
<evidence type="ECO:0000313" key="2">
    <source>
        <dbReference type="Proteomes" id="UP000827976"/>
    </source>
</evidence>
<organism evidence="1 2">
    <name type="scientific">Dioscorea alata</name>
    <name type="common">Purple yam</name>
    <dbReference type="NCBI Taxonomy" id="55571"/>
    <lineage>
        <taxon>Eukaryota</taxon>
        <taxon>Viridiplantae</taxon>
        <taxon>Streptophyta</taxon>
        <taxon>Embryophyta</taxon>
        <taxon>Tracheophyta</taxon>
        <taxon>Spermatophyta</taxon>
        <taxon>Magnoliopsida</taxon>
        <taxon>Liliopsida</taxon>
        <taxon>Dioscoreales</taxon>
        <taxon>Dioscoreaceae</taxon>
        <taxon>Dioscorea</taxon>
    </lineage>
</organism>
<dbReference type="Proteomes" id="UP000827976">
    <property type="component" value="Chromosome 19"/>
</dbReference>
<proteinExistence type="predicted"/>
<reference evidence="2" key="1">
    <citation type="journal article" date="2022" name="Nat. Commun.">
        <title>Chromosome evolution and the genetic basis of agronomically important traits in greater yam.</title>
        <authorList>
            <person name="Bredeson J.V."/>
            <person name="Lyons J.B."/>
            <person name="Oniyinde I.O."/>
            <person name="Okereke N.R."/>
            <person name="Kolade O."/>
            <person name="Nnabue I."/>
            <person name="Nwadili C.O."/>
            <person name="Hribova E."/>
            <person name="Parker M."/>
            <person name="Nwogha J."/>
            <person name="Shu S."/>
            <person name="Carlson J."/>
            <person name="Kariba R."/>
            <person name="Muthemba S."/>
            <person name="Knop K."/>
            <person name="Barton G.J."/>
            <person name="Sherwood A.V."/>
            <person name="Lopez-Montes A."/>
            <person name="Asiedu R."/>
            <person name="Jamnadass R."/>
            <person name="Muchugi A."/>
            <person name="Goodstein D."/>
            <person name="Egesi C.N."/>
            <person name="Featherston J."/>
            <person name="Asfaw A."/>
            <person name="Simpson G.G."/>
            <person name="Dolezel J."/>
            <person name="Hendre P.S."/>
            <person name="Van Deynze A."/>
            <person name="Kumar P.L."/>
            <person name="Obidiegwu J.E."/>
            <person name="Bhattacharjee R."/>
            <person name="Rokhsar D.S."/>
        </authorList>
    </citation>
    <scope>NUCLEOTIDE SEQUENCE [LARGE SCALE GENOMIC DNA]</scope>
    <source>
        <strain evidence="2">cv. TDa95/00328</strain>
    </source>
</reference>
<accession>A0ACB7U3B4</accession>
<keyword evidence="2" id="KW-1185">Reference proteome</keyword>
<evidence type="ECO:0000313" key="1">
    <source>
        <dbReference type="EMBL" id="KAH7654765.1"/>
    </source>
</evidence>
<protein>
    <submittedName>
        <fullName evidence="1">Multidrug resistance efflux transporter EmrE domain-containing protein</fullName>
    </submittedName>
</protein>
<dbReference type="EMBL" id="CM037029">
    <property type="protein sequence ID" value="KAH7654765.1"/>
    <property type="molecule type" value="Genomic_DNA"/>
</dbReference>
<sequence length="468" mass="51054">MSSPSSWGRSPIVAGTSAAAAVQASLTLPATSSHLSVLQTKKINRLRIRSSYGCPPEKNPPNSEPLAWSEKGSKTLPLSIPKSGDFVSVIRKLSSDLGIKYFRKRPLWKRIFFASKKVRSLILLNVLTVIYASDIPVLKEVEDVMDPAVFTAVRFLLTAIPFLPFIFQTHGDWKTRSCGLELGIWVSLGFLCQSLGLLTSDAGHASFISAITVIVVPMIDGLAGAKVPAITWYGALLSLMGVAMLECCGSSVCVGDALNLMSAIFFGIHTLRTEHISRSTNKDKFLALLGYQVSVVALSSVIWVFLKSIFDDNQFGFGSSALLMSWDWAISFPWIPAIYTGIFSTGLCLWAEMAAMCDVSATETAIIYGLEPVWGGAFAWFLLGERWGTIEWIGAALVLCGNLTVQILGSTQEKSKKDDERSDYNHLLSATDKRNDLALSTVVINTRKNTSNYFIGRKAFTSNLECSS</sequence>